<feature type="domain" description="PKD/Chitinase" evidence="1">
    <location>
        <begin position="313"/>
        <end position="401"/>
    </location>
</feature>
<comment type="caution">
    <text evidence="2">The sequence shown here is derived from an EMBL/GenBank/DDBJ whole genome shotgun (WGS) entry which is preliminary data.</text>
</comment>
<dbReference type="AlphaFoldDB" id="A0A7Y4KEJ1"/>
<sequence length="515" mass="51415">MGSEPTGSAQIGVRSQELNTSEVTRVELTVTGSGMSTVTTNLDKTGGQWGGVVGNLPAGTARTFSAKAYNASNTVIYAGEATNITITAAQTTSVLLLLQQSTAPTPFVNSAPKITGVTVSPAQVEPNKPVALTLTATDADGDTLAYSWTATGGAFSNAAVSAPTWTAPATQGTYTVSVTVNDGRGGQAGISLQIAVVTATGSANVNVTFNTWPVVSQITGTPSGQVASGGVVTLDVSASDPDGDSLTYAWTDDCGGVFAGTASKSPSWTAPATAPSSGKCKTKVTVTDGRGGSTTGELTLNVGLVGAPNSVPVIDTTYQSSATVKSSSTVRLYATAHDPENTALTFTWSATGGVLGTPTTTAGRSEVVWTAPTTPQITTNYTVTVQVQDASGQKKSQEFVLQFPVCTKAVTSVLNRTNPFGVPLFITYQLVGGGGGGNANTTGSKGVTATGSFTLGASEGLDVIVGGGGGMGYLSNNQGGAGGAGYYGGGGGGMYVQYDEDGYEYFNAGGGGGGS</sequence>
<dbReference type="Gene3D" id="2.60.40.10">
    <property type="entry name" value="Immunoglobulins"/>
    <property type="match status" value="3"/>
</dbReference>
<proteinExistence type="predicted"/>
<protein>
    <submittedName>
        <fullName evidence="2">PKD domain-containing protein</fullName>
    </submittedName>
</protein>
<evidence type="ECO:0000313" key="2">
    <source>
        <dbReference type="EMBL" id="NOK32388.1"/>
    </source>
</evidence>
<organism evidence="2 3">
    <name type="scientific">Corallococcus exercitus</name>
    <dbReference type="NCBI Taxonomy" id="2316736"/>
    <lineage>
        <taxon>Bacteria</taxon>
        <taxon>Pseudomonadati</taxon>
        <taxon>Myxococcota</taxon>
        <taxon>Myxococcia</taxon>
        <taxon>Myxococcales</taxon>
        <taxon>Cystobacterineae</taxon>
        <taxon>Myxococcaceae</taxon>
        <taxon>Corallococcus</taxon>
    </lineage>
</organism>
<evidence type="ECO:0000313" key="3">
    <source>
        <dbReference type="Proteomes" id="UP000563426"/>
    </source>
</evidence>
<name>A0A7Y4KEJ1_9BACT</name>
<dbReference type="InterPro" id="IPR035986">
    <property type="entry name" value="PKD_dom_sf"/>
</dbReference>
<feature type="domain" description="PKD/Chitinase" evidence="1">
    <location>
        <begin position="215"/>
        <end position="305"/>
    </location>
</feature>
<dbReference type="SUPFAM" id="SSF49299">
    <property type="entry name" value="PKD domain"/>
    <property type="match status" value="1"/>
</dbReference>
<evidence type="ECO:0000259" key="1">
    <source>
        <dbReference type="SMART" id="SM00089"/>
    </source>
</evidence>
<dbReference type="InterPro" id="IPR013783">
    <property type="entry name" value="Ig-like_fold"/>
</dbReference>
<accession>A0A7Y4KEJ1</accession>
<dbReference type="Pfam" id="PF17963">
    <property type="entry name" value="Big_9"/>
    <property type="match status" value="2"/>
</dbReference>
<dbReference type="Proteomes" id="UP000563426">
    <property type="component" value="Unassembled WGS sequence"/>
</dbReference>
<feature type="non-terminal residue" evidence="2">
    <location>
        <position position="515"/>
    </location>
</feature>
<dbReference type="SMART" id="SM00089">
    <property type="entry name" value="PKD"/>
    <property type="match status" value="3"/>
</dbReference>
<dbReference type="InterPro" id="IPR022409">
    <property type="entry name" value="PKD/Chitinase_dom"/>
</dbReference>
<gene>
    <name evidence="2" type="ORF">HMI49_04140</name>
</gene>
<keyword evidence="3" id="KW-1185">Reference proteome</keyword>
<feature type="domain" description="PKD/Chitinase" evidence="1">
    <location>
        <begin position="114"/>
        <end position="199"/>
    </location>
</feature>
<dbReference type="RefSeq" id="WP_171433097.1">
    <property type="nucleotide sequence ID" value="NZ_JABFJV010000012.1"/>
</dbReference>
<reference evidence="2 3" key="1">
    <citation type="submission" date="2020-05" db="EMBL/GenBank/DDBJ databases">
        <authorList>
            <person name="Whitworth D."/>
        </authorList>
    </citation>
    <scope>NUCLEOTIDE SEQUENCE [LARGE SCALE GENOMIC DNA]</scope>
    <source>
        <strain evidence="2 3">AB043B</strain>
    </source>
</reference>
<dbReference type="EMBL" id="JABFJV010000012">
    <property type="protein sequence ID" value="NOK32388.1"/>
    <property type="molecule type" value="Genomic_DNA"/>
</dbReference>